<dbReference type="PANTHER" id="PTHR48005">
    <property type="entry name" value="LEUCINE RICH REPEAT KINASE 2"/>
    <property type="match status" value="1"/>
</dbReference>
<dbReference type="PANTHER" id="PTHR48005:SF13">
    <property type="entry name" value="SERINE_THREONINE-PROTEIN KINASE DDB_G0278509-RELATED"/>
    <property type="match status" value="1"/>
</dbReference>
<dbReference type="SUPFAM" id="SSF56112">
    <property type="entry name" value="Protein kinase-like (PK-like)"/>
    <property type="match status" value="1"/>
</dbReference>
<dbReference type="InterPro" id="IPR020859">
    <property type="entry name" value="ROC"/>
</dbReference>
<keyword evidence="6" id="KW-0677">Repeat</keyword>
<dbReference type="InterPro" id="IPR003591">
    <property type="entry name" value="Leu-rich_rpt_typical-subtyp"/>
</dbReference>
<evidence type="ECO:0000256" key="6">
    <source>
        <dbReference type="ARBA" id="ARBA00022737"/>
    </source>
</evidence>
<feature type="region of interest" description="Disordered" evidence="14">
    <location>
        <begin position="1198"/>
        <end position="1309"/>
    </location>
</feature>
<dbReference type="SMART" id="SM00175">
    <property type="entry name" value="RAB"/>
    <property type="match status" value="1"/>
</dbReference>
<evidence type="ECO:0000256" key="14">
    <source>
        <dbReference type="SAM" id="MobiDB-lite"/>
    </source>
</evidence>
<dbReference type="GO" id="GO:0005737">
    <property type="term" value="C:cytoplasm"/>
    <property type="evidence" value="ECO:0007669"/>
    <property type="project" value="UniProtKB-ARBA"/>
</dbReference>
<dbReference type="PROSITE" id="PS00108">
    <property type="entry name" value="PROTEIN_KINASE_ST"/>
    <property type="match status" value="1"/>
</dbReference>
<sequence>MTEGESEPVRMEEREEGEESLLLSPGGGPCSRPAADDGEETEIVFLDSSHSLASQLTCSELENESSRLQEVTLHLSQLVGSYDTHTLTNACRGLAESMHEADDASLQLLCERDVVGVIIKLMEELPTHHALQEMFCDILLQCNEKIELRTAVDDHNAYRVVLEVLKRHRDRPELLGKALQTLASIASTTIREGPLREAMVFMTVVSLLRDYPDHLTVQSGGLQALAHLLRSDSYAAATVVLQDDHRLILDSLERHRDNPAAVVSALSALEVVCSMCSTEQGVTSLLNSPALQLSVEAMQSFSGDGEVVREGCGVLNALAEAALKYPSAQFQTGLEQNQVSELLVAILQQYSSLTDIQVLALSALGNILLLPLPSLASLNSYNLLRLINAAFESSAVEDTHLQEACCRCLARLMERNQDLHCFIGRDSPKIQFPLHDCVWLVLLAQTKNANPRVFQAVALALYYLAVDSEVLHAILLEKGAAVAVLEGVREFLQEYSRDELCVEYGCRALVALIMQNCSDSDKNYLFQLDIVGDITTILDIFRFDPGVISEAFGVIACLSTLSVFVDTIGCVGVHRQILRATKQYSHHSVLVESGLEVIIVLSQNKTMNSQLNDGDALDCVAALMKHHINSPPIQRKGCLVVRLLCSAEYLTSQPLCVSLASAVVGALAQWKTEPQVEVEALVCIHKLCLTSEQMARALVKRDLHLLLFSMIYDWRERTGEMEEEEREKRETSAAPSSPGQYEVENERDFVLRVGTDILFSLACVHDFKQEMLATAVKDGLLEGVRVLVEDIGADVNVGGGRVGEGGDVVSRVEVGGEQGGRSDNRNHTPICLAVLSEKKSMVELLLDLGATHVHPALRLARELKLDDITGLLLKNLCLDRNGETVNLSGLELQSVKPQWILPCLGVNETLRTNLQRRKSFDRIKDLLSRRKSIGCIEDKNLELLRTKMETLLRENGEGFSSGADGESRCGDEPDFDLPEASSHLLGHRRTLSGTANVDLAELKPISLLPPPQTRRENGIGSLQRFSIRSASSHSSDIMDSPTSPLVPPSPIAVGAGGLFPGDRRSSRGTLVLSAGPGSPHQPRTPQRRHHEKLNSLMLQKTSATHRELFPVSPSHPFPQPTAPLSIDTDRFEPLNTVALLIPKKVSNMSPSVLLRRMSLWGKKQAKPGVIKLPATPGNSFSRHSSPPARIFTDLTMQSMSGDSRDSTPVPSDFKRPRSLARVPTDEGIGTGPTPIPTGNTHNSFAARVTPNGSGFPLSPGSDSTDGGDGSLFSPTSSSATAAFGVLSHRRRRPSSSLSSSSSISASPWSEDSRAAENSLVFAAKFSSRASSEVREKVTSARLVKVLDLSSNSLAGLEKMVGEVGEGGREDRERGEMVCQRLRGLQRLDLKQNRLSRLPRCLMRELMKLSILNLSCNGFAELPAQSVLSPALTSLDLSTNKIGSIPDLPTLPNLTKIVLADNLLTHFPTAINGASLPHLRVLSLRSNKISELVEGDPRLRHLEELYLSKNSLKTVPELFMASMLSLKILDLSHNQLELLPGERAEDLVELSTLKVGHNKLGRRQAEFNQFITSAPVLRLVDATENELSLLPPPRAWKSCGLKDLRLNGNRLSHLDLDKCDKFWPQLESLYVGQNNLREIPKEIGQLRSLSCLDISHNDIRHLPDELGLLDHLFLLNLQGLDKLSLDPTLLRGPTKNITAFLKSRRVKSVPYYQMKMMLVGGPGRGKTTLLHQLLQEKLPSHGRSNVATLGVSVKQWSYVSESKTYHISCWDFAGQEEFYSTHQCFLTCRSIYLVVYDISRGESELSYLIPWLLNIQARAPSSPVVIIGTHIDKINKDEYDLRRLQMRTKIQDMCRRPGFPVNLSFSEVDCFNEKMLATLRKKVKDHINSAQLRGQKIMGGLVPHNYVLLSEVVQQEKKRLAKTKSRFPVLTSDRLQFIMAARQLGMEKAELEQAIRFLHESGVLLHYPDVKSNLGKLYFLEPEWLCSLMAQIITVSEVNPLVDKQGLLQVRSLSHLLKEPKFPAVYMREYIQLLERFEVVLSQTAQTLLIPSRLPKSKPPSVLLPPASPGCQIVRRYLFLYIPPGFWPRLVARLITFPKRTLPHYVKGNLEGKLEVWSEGIYYFWSEQAFFLVESQEAGTNTLDIVVPTTMVGTKLLCSVVDNVEHLIDEWFPGLRDIDTATGRDLVCPLAQCPQCPVSCEPHCFVLSELLQVSTSDDHVVCPEHGGKVVLEQLAPDIIISDLDSRFKVLPSEFSIEESSANLLGSGGFGAVYKAMYNGKAVAVKVFSDKTAKINNTTPNYLLRLEVSILCQLDHPHIISLVGVCMRPKPMMLLEYAQLGSLRSLHPYNLLTNQLKHRIALQVASALAYLHKQNIIYRDLKADNVLIFSLSLVAKVNAKLSDYGIACTATESGLTQPIGTRGCKAPELLKAPSSYTTYNEKVDVYSYGLLMFTVMSNGHKPHEELTDPYEIDKAIEEGRPIKGLEQYGCPPWPDMEDVVGHCLHYLPHQRPSAQAVFHRLCCPEFICLKRAVPMAYDCNMETIALRTFRDKTESSRSVEVWMASTMEQQTMLSIVNLSERMATPKGFMIPLVKVYSMVAVQTSHVLLGTDSGLILVYDGYTRKKSHQFCPLRDPVLSLQFFKCSSLGSYTLYAGLANGQLASYDDYLIPCPDAKPSNVMELGSGPIRNISQHHDTLYVSCGPEVVLIRTPQLTVESRWKAIDESNSYVTCMELSQDTVWTSHNRSSIIHLWDMEDDHKHRGEINCDAMLRTLLPHSSPISSRGSRVTSMLLQPHPHSVMWVGLGSGQLLLISAPSRNPLMVVHRHVDAIRALCCQKVPVSDKTLHLILSAGFGFRPRPGESTASFKGTPERYGSLLVWDAIMPRLKPTFEDMSRQQEMYR</sequence>
<dbReference type="Pfam" id="PF23744">
    <property type="entry name" value="ARM_LRRK2"/>
    <property type="match status" value="1"/>
</dbReference>
<dbReference type="PROSITE" id="PS00107">
    <property type="entry name" value="PROTEIN_KINASE_ATP"/>
    <property type="match status" value="1"/>
</dbReference>
<name>A0AA35WSB9_GEOBA</name>
<dbReference type="InterPro" id="IPR036322">
    <property type="entry name" value="WD40_repeat_dom_sf"/>
</dbReference>
<dbReference type="SUPFAM" id="SSF48371">
    <property type="entry name" value="ARM repeat"/>
    <property type="match status" value="2"/>
</dbReference>
<keyword evidence="5" id="KW-0808">Transferase</keyword>
<reference evidence="17" key="1">
    <citation type="submission" date="2023-03" db="EMBL/GenBank/DDBJ databases">
        <authorList>
            <person name="Steffen K."/>
            <person name="Cardenas P."/>
        </authorList>
    </citation>
    <scope>NUCLEOTIDE SEQUENCE</scope>
</reference>
<dbReference type="Pfam" id="PF13855">
    <property type="entry name" value="LRR_8"/>
    <property type="match status" value="2"/>
</dbReference>
<accession>A0AA35WSB9</accession>
<protein>
    <recommendedName>
        <fullName evidence="2">non-specific serine/threonine protein kinase</fullName>
        <ecNumber evidence="2">2.7.11.1</ecNumber>
    </recommendedName>
</protein>
<dbReference type="GO" id="GO:0004674">
    <property type="term" value="F:protein serine/threonine kinase activity"/>
    <property type="evidence" value="ECO:0007669"/>
    <property type="project" value="UniProtKB-KW"/>
</dbReference>
<feature type="binding site" evidence="13">
    <location>
        <position position="2284"/>
    </location>
    <ligand>
        <name>ATP</name>
        <dbReference type="ChEBI" id="CHEBI:30616"/>
    </ligand>
</feature>
<feature type="domain" description="Protein kinase" evidence="15">
    <location>
        <begin position="2257"/>
        <end position="2525"/>
    </location>
</feature>
<keyword evidence="4" id="KW-0433">Leucine-rich repeat</keyword>
<dbReference type="InterPro" id="IPR051420">
    <property type="entry name" value="Ser_Thr_Kinases_DiverseReg"/>
</dbReference>
<evidence type="ECO:0000256" key="11">
    <source>
        <dbReference type="ARBA" id="ARBA00047899"/>
    </source>
</evidence>
<keyword evidence="8 17" id="KW-0418">Kinase</keyword>
<dbReference type="Gene3D" id="3.40.50.300">
    <property type="entry name" value="P-loop containing nucleotide triphosphate hydrolases"/>
    <property type="match status" value="1"/>
</dbReference>
<dbReference type="Gene3D" id="1.25.10.10">
    <property type="entry name" value="Leucine-rich Repeat Variant"/>
    <property type="match status" value="3"/>
</dbReference>
<keyword evidence="3" id="KW-0723">Serine/threonine-protein kinase</keyword>
<dbReference type="InterPro" id="IPR032675">
    <property type="entry name" value="LRR_dom_sf"/>
</dbReference>
<dbReference type="InterPro" id="IPR017441">
    <property type="entry name" value="Protein_kinase_ATP_BS"/>
</dbReference>
<feature type="region of interest" description="Disordered" evidence="14">
    <location>
        <begin position="1030"/>
        <end position="1090"/>
    </location>
</feature>
<dbReference type="InterPro" id="IPR036770">
    <property type="entry name" value="Ankyrin_rpt-contain_sf"/>
</dbReference>
<dbReference type="InterPro" id="IPR000719">
    <property type="entry name" value="Prot_kinase_dom"/>
</dbReference>
<dbReference type="Pfam" id="PF16095">
    <property type="entry name" value="COR-A"/>
    <property type="match status" value="1"/>
</dbReference>
<evidence type="ECO:0000256" key="9">
    <source>
        <dbReference type="ARBA" id="ARBA00022840"/>
    </source>
</evidence>
<dbReference type="Proteomes" id="UP001174909">
    <property type="component" value="Unassembled WGS sequence"/>
</dbReference>
<dbReference type="SUPFAM" id="SSF52540">
    <property type="entry name" value="P-loop containing nucleoside triphosphate hydrolases"/>
    <property type="match status" value="1"/>
</dbReference>
<dbReference type="InterPro" id="IPR027417">
    <property type="entry name" value="P-loop_NTPase"/>
</dbReference>
<dbReference type="SUPFAM" id="SSF48403">
    <property type="entry name" value="Ankyrin repeat"/>
    <property type="match status" value="1"/>
</dbReference>
<evidence type="ECO:0000256" key="8">
    <source>
        <dbReference type="ARBA" id="ARBA00022777"/>
    </source>
</evidence>
<dbReference type="InterPro" id="IPR011989">
    <property type="entry name" value="ARM-like"/>
</dbReference>
<evidence type="ECO:0000313" key="17">
    <source>
        <dbReference type="EMBL" id="CAI8024657.1"/>
    </source>
</evidence>
<dbReference type="InterPro" id="IPR056602">
    <property type="entry name" value="Beta-prop_LRRK2"/>
</dbReference>
<dbReference type="Pfam" id="PF00069">
    <property type="entry name" value="Pkinase"/>
    <property type="match status" value="1"/>
</dbReference>
<dbReference type="PROSITE" id="PS51419">
    <property type="entry name" value="RAB"/>
    <property type="match status" value="1"/>
</dbReference>
<dbReference type="Pfam" id="PF08477">
    <property type="entry name" value="Roc"/>
    <property type="match status" value="1"/>
</dbReference>
<dbReference type="InterPro" id="IPR008271">
    <property type="entry name" value="Ser/Thr_kinase_AS"/>
</dbReference>
<comment type="cofactor">
    <cofactor evidence="1">
        <name>Mg(2+)</name>
        <dbReference type="ChEBI" id="CHEBI:18420"/>
    </cofactor>
</comment>
<dbReference type="Gene3D" id="3.30.70.1390">
    <property type="entry name" value="ROC domain from the Parkinson's disease-associated leucine-rich repeat kinase 2"/>
    <property type="match status" value="1"/>
</dbReference>
<evidence type="ECO:0000313" key="18">
    <source>
        <dbReference type="Proteomes" id="UP001174909"/>
    </source>
</evidence>
<evidence type="ECO:0000256" key="2">
    <source>
        <dbReference type="ARBA" id="ARBA00012513"/>
    </source>
</evidence>
<dbReference type="SUPFAM" id="SSF52058">
    <property type="entry name" value="L domain-like"/>
    <property type="match status" value="1"/>
</dbReference>
<dbReference type="InterPro" id="IPR011009">
    <property type="entry name" value="Kinase-like_dom_sf"/>
</dbReference>
<dbReference type="Gene3D" id="3.80.10.10">
    <property type="entry name" value="Ribonuclease Inhibitor"/>
    <property type="match status" value="2"/>
</dbReference>
<organism evidence="17 18">
    <name type="scientific">Geodia barretti</name>
    <name type="common">Barrett's horny sponge</name>
    <dbReference type="NCBI Taxonomy" id="519541"/>
    <lineage>
        <taxon>Eukaryota</taxon>
        <taxon>Metazoa</taxon>
        <taxon>Porifera</taxon>
        <taxon>Demospongiae</taxon>
        <taxon>Heteroscleromorpha</taxon>
        <taxon>Tetractinellida</taxon>
        <taxon>Astrophorina</taxon>
        <taxon>Geodiidae</taxon>
        <taxon>Geodia</taxon>
    </lineage>
</organism>
<dbReference type="SMART" id="SM00369">
    <property type="entry name" value="LRR_TYP"/>
    <property type="match status" value="8"/>
</dbReference>
<feature type="compositionally biased region" description="Low complexity" evidence="14">
    <location>
        <begin position="1294"/>
        <end position="1309"/>
    </location>
</feature>
<dbReference type="PRINTS" id="PR00449">
    <property type="entry name" value="RASTRNSFRMNG"/>
</dbReference>
<dbReference type="GO" id="GO:0005525">
    <property type="term" value="F:GTP binding"/>
    <property type="evidence" value="ECO:0007669"/>
    <property type="project" value="UniProtKB-KW"/>
</dbReference>
<dbReference type="InterPro" id="IPR015943">
    <property type="entry name" value="WD40/YVTN_repeat-like_dom_sf"/>
</dbReference>
<dbReference type="Pfam" id="PF23748">
    <property type="entry name" value="Beta-prop_LRRK2"/>
    <property type="match status" value="1"/>
</dbReference>
<evidence type="ECO:0000259" key="15">
    <source>
        <dbReference type="PROSITE" id="PS50011"/>
    </source>
</evidence>
<dbReference type="GO" id="GO:0009966">
    <property type="term" value="P:regulation of signal transduction"/>
    <property type="evidence" value="ECO:0007669"/>
    <property type="project" value="UniProtKB-ARBA"/>
</dbReference>
<dbReference type="Gene3D" id="2.130.10.10">
    <property type="entry name" value="YVTN repeat-like/Quinoprotein amine dehydrogenase"/>
    <property type="match status" value="1"/>
</dbReference>
<feature type="region of interest" description="Disordered" evidence="14">
    <location>
        <begin position="722"/>
        <end position="741"/>
    </location>
</feature>
<dbReference type="SMART" id="SM00220">
    <property type="entry name" value="S_TKc"/>
    <property type="match status" value="1"/>
</dbReference>
<comment type="catalytic activity">
    <reaction evidence="12">
        <text>L-seryl-[protein] + ATP = O-phospho-L-seryl-[protein] + ADP + H(+)</text>
        <dbReference type="Rhea" id="RHEA:17989"/>
        <dbReference type="Rhea" id="RHEA-COMP:9863"/>
        <dbReference type="Rhea" id="RHEA-COMP:11604"/>
        <dbReference type="ChEBI" id="CHEBI:15378"/>
        <dbReference type="ChEBI" id="CHEBI:29999"/>
        <dbReference type="ChEBI" id="CHEBI:30616"/>
        <dbReference type="ChEBI" id="CHEBI:83421"/>
        <dbReference type="ChEBI" id="CHEBI:456216"/>
        <dbReference type="EC" id="2.7.11.1"/>
    </reaction>
</comment>
<dbReference type="EMBL" id="CASHTH010002090">
    <property type="protein sequence ID" value="CAI8024657.1"/>
    <property type="molecule type" value="Genomic_DNA"/>
</dbReference>
<evidence type="ECO:0000256" key="13">
    <source>
        <dbReference type="PROSITE-ProRule" id="PRU10141"/>
    </source>
</evidence>
<gene>
    <name evidence="17" type="ORF">GBAR_LOCUS14320</name>
</gene>
<dbReference type="PROSITE" id="PS50011">
    <property type="entry name" value="PROTEIN_KINASE_DOM"/>
    <property type="match status" value="1"/>
</dbReference>
<evidence type="ECO:0000256" key="12">
    <source>
        <dbReference type="ARBA" id="ARBA00048679"/>
    </source>
</evidence>
<feature type="compositionally biased region" description="Polar residues" evidence="14">
    <location>
        <begin position="1198"/>
        <end position="1209"/>
    </location>
</feature>
<dbReference type="SMART" id="SM00364">
    <property type="entry name" value="LRR_BAC"/>
    <property type="match status" value="9"/>
</dbReference>
<dbReference type="EC" id="2.7.11.1" evidence="2"/>
<dbReference type="InterPro" id="IPR057263">
    <property type="entry name" value="COR-B"/>
</dbReference>
<evidence type="ECO:0000256" key="7">
    <source>
        <dbReference type="ARBA" id="ARBA00022741"/>
    </source>
</evidence>
<keyword evidence="10" id="KW-0342">GTP-binding</keyword>
<dbReference type="InterPro" id="IPR016024">
    <property type="entry name" value="ARM-type_fold"/>
</dbReference>
<keyword evidence="7 13" id="KW-0547">Nucleotide-binding</keyword>
<feature type="domain" description="Roc" evidence="16">
    <location>
        <begin position="1706"/>
        <end position="1889"/>
    </location>
</feature>
<dbReference type="PROSITE" id="PS51450">
    <property type="entry name" value="LRR"/>
    <property type="match status" value="4"/>
</dbReference>
<dbReference type="GO" id="GO:0005524">
    <property type="term" value="F:ATP binding"/>
    <property type="evidence" value="ECO:0007669"/>
    <property type="project" value="UniProtKB-UniRule"/>
</dbReference>
<comment type="caution">
    <text evidence="17">The sequence shown here is derived from an EMBL/GenBank/DDBJ whole genome shotgun (WGS) entry which is preliminary data.</text>
</comment>
<dbReference type="Gene3D" id="1.10.510.10">
    <property type="entry name" value="Transferase(Phosphotransferase) domain 1"/>
    <property type="match status" value="1"/>
</dbReference>
<feature type="compositionally biased region" description="Basic and acidic residues" evidence="14">
    <location>
        <begin position="722"/>
        <end position="731"/>
    </location>
</feature>
<dbReference type="PROSITE" id="PS51424">
    <property type="entry name" value="ROC"/>
    <property type="match status" value="1"/>
</dbReference>
<evidence type="ECO:0000256" key="1">
    <source>
        <dbReference type="ARBA" id="ARBA00001946"/>
    </source>
</evidence>
<keyword evidence="9 13" id="KW-0067">ATP-binding</keyword>
<dbReference type="InterPro" id="IPR032171">
    <property type="entry name" value="COR-A"/>
</dbReference>
<dbReference type="Pfam" id="PF25497">
    <property type="entry name" value="COR-B"/>
    <property type="match status" value="1"/>
</dbReference>
<proteinExistence type="predicted"/>
<feature type="compositionally biased region" description="Low complexity" evidence="14">
    <location>
        <begin position="1030"/>
        <end position="1043"/>
    </location>
</feature>
<evidence type="ECO:0000256" key="5">
    <source>
        <dbReference type="ARBA" id="ARBA00022679"/>
    </source>
</evidence>
<dbReference type="Gene3D" id="1.25.40.20">
    <property type="entry name" value="Ankyrin repeat-containing domain"/>
    <property type="match status" value="1"/>
</dbReference>
<evidence type="ECO:0000259" key="16">
    <source>
        <dbReference type="PROSITE" id="PS51424"/>
    </source>
</evidence>
<dbReference type="SUPFAM" id="SSF50978">
    <property type="entry name" value="WD40 repeat-like"/>
    <property type="match status" value="1"/>
</dbReference>
<evidence type="ECO:0000256" key="10">
    <source>
        <dbReference type="ARBA" id="ARBA00023134"/>
    </source>
</evidence>
<dbReference type="InterPro" id="IPR001611">
    <property type="entry name" value="Leu-rich_rpt"/>
</dbReference>
<keyword evidence="18" id="KW-1185">Reference proteome</keyword>
<dbReference type="InterPro" id="IPR056597">
    <property type="entry name" value="ARM_LRRK2"/>
</dbReference>
<comment type="catalytic activity">
    <reaction evidence="11">
        <text>L-threonyl-[protein] + ATP = O-phospho-L-threonyl-[protein] + ADP + H(+)</text>
        <dbReference type="Rhea" id="RHEA:46608"/>
        <dbReference type="Rhea" id="RHEA-COMP:11060"/>
        <dbReference type="Rhea" id="RHEA-COMP:11605"/>
        <dbReference type="ChEBI" id="CHEBI:15378"/>
        <dbReference type="ChEBI" id="CHEBI:30013"/>
        <dbReference type="ChEBI" id="CHEBI:30616"/>
        <dbReference type="ChEBI" id="CHEBI:61977"/>
        <dbReference type="ChEBI" id="CHEBI:456216"/>
        <dbReference type="EC" id="2.7.11.1"/>
    </reaction>
</comment>
<evidence type="ECO:0000256" key="3">
    <source>
        <dbReference type="ARBA" id="ARBA00022527"/>
    </source>
</evidence>
<feature type="region of interest" description="Disordered" evidence="14">
    <location>
        <begin position="1"/>
        <end position="38"/>
    </location>
</feature>
<evidence type="ECO:0000256" key="4">
    <source>
        <dbReference type="ARBA" id="ARBA00022614"/>
    </source>
</evidence>